<dbReference type="AlphaFoldDB" id="W7R3W4"/>
<dbReference type="NCBIfam" id="TIGR00217">
    <property type="entry name" value="malQ"/>
    <property type="match status" value="1"/>
</dbReference>
<accession>W7R3W4</accession>
<feature type="domain" description="MalQ N-terminal beta-sandwich" evidence="11">
    <location>
        <begin position="68"/>
        <end position="165"/>
    </location>
</feature>
<dbReference type="RefSeq" id="WP_035012779.1">
    <property type="nucleotide sequence ID" value="NZ_ARZY01000001.1"/>
</dbReference>
<name>W7R3W4_9ALTE</name>
<evidence type="ECO:0000313" key="12">
    <source>
        <dbReference type="EMBL" id="EWH12315.1"/>
    </source>
</evidence>
<dbReference type="STRING" id="1328313.DS2_01300"/>
<protein>
    <recommendedName>
        <fullName evidence="4 10">4-alpha-glucanotransferase</fullName>
        <ecNumber evidence="3 10">2.4.1.25</ecNumber>
    </recommendedName>
    <alternativeName>
        <fullName evidence="8 10">Amylomaltase</fullName>
    </alternativeName>
    <alternativeName>
        <fullName evidence="9 10">Disproportionating enzyme</fullName>
    </alternativeName>
</protein>
<dbReference type="InterPro" id="IPR003385">
    <property type="entry name" value="Glyco_hydro_77"/>
</dbReference>
<organism evidence="12 13">
    <name type="scientific">Catenovulum agarivorans DS-2</name>
    <dbReference type="NCBI Taxonomy" id="1328313"/>
    <lineage>
        <taxon>Bacteria</taxon>
        <taxon>Pseudomonadati</taxon>
        <taxon>Pseudomonadota</taxon>
        <taxon>Gammaproteobacteria</taxon>
        <taxon>Alteromonadales</taxon>
        <taxon>Alteromonadaceae</taxon>
        <taxon>Catenovulum</taxon>
    </lineage>
</organism>
<keyword evidence="13" id="KW-1185">Reference proteome</keyword>
<evidence type="ECO:0000256" key="4">
    <source>
        <dbReference type="ARBA" id="ARBA00020295"/>
    </source>
</evidence>
<evidence type="ECO:0000259" key="11">
    <source>
        <dbReference type="Pfam" id="PF21226"/>
    </source>
</evidence>
<dbReference type="SUPFAM" id="SSF51445">
    <property type="entry name" value="(Trans)glycosidases"/>
    <property type="match status" value="1"/>
</dbReference>
<dbReference type="PATRIC" id="fig|1328313.3.peg.272"/>
<dbReference type="Gene3D" id="3.20.20.80">
    <property type="entry name" value="Glycosidases"/>
    <property type="match status" value="1"/>
</dbReference>
<evidence type="ECO:0000256" key="3">
    <source>
        <dbReference type="ARBA" id="ARBA00012560"/>
    </source>
</evidence>
<dbReference type="eggNOG" id="COG1640">
    <property type="taxonomic scope" value="Bacteria"/>
</dbReference>
<dbReference type="PANTHER" id="PTHR32438:SF5">
    <property type="entry name" value="4-ALPHA-GLUCANOTRANSFERASE DPE1, CHLOROPLASTIC_AMYLOPLASTIC"/>
    <property type="match status" value="1"/>
</dbReference>
<evidence type="ECO:0000256" key="1">
    <source>
        <dbReference type="ARBA" id="ARBA00000439"/>
    </source>
</evidence>
<comment type="caution">
    <text evidence="12">The sequence shown here is derived from an EMBL/GenBank/DDBJ whole genome shotgun (WGS) entry which is preliminary data.</text>
</comment>
<sequence length="726" mass="82273">MNNELIEHIAKARGIETKYVNAWGKEESVDDSSQAKILKAMGYAIDNQSELEQQLEKEKLNYWLGYINPVKIVREHEAIEIEVRVPIIHANDQFTINLLLESGERIEHVFSPVSGQMLDVVVIQDIEYQEYLIAIPQALPWGYHELELIDSENNLLSAQSLVVAPARCYDAPDIAHGKKIWGTSIQLYCLRSKRNWGIGDFTDLAFLIEKMAARGADFVGLNPIHALYPSNPDSCSPYSPSSRRWLNLWYIDPELVPGFSQSSEVQSIITSDNFQQTKKHARDVEHVDYSAVAHIKLPVLKALFKYFKEQCAQNEFEQFVEQGGESLTQQAIFDAVQDNLHQQGIFAWGWPSWPENLNEYHKPDVEKFAEQNADLVNFYAWCQWVAATQLEMCQQKAKALGMTLGIYRDLAVGVSSGSAEVWANRDLYCADISVGAPPDPLGPQGQSWGLPPMEPNRLYEQGYQPIIDLYRANMQSCGALRIDHVMALLRLWWVPEGEHATQGAYVYYPLDDLLALLCLESHRNQCMIVGEDLGTVPAGIRDIFAENNVLSYRVFFFETAPDGGFYSPSHYPEQAMATLTTHDMATLKGFWHCDDLKLGKELGIYKDDNELEGLFHARHVSKQRILDSLHGHGAIPNEISHDAHYVGMDQSLNYAMQVHMAKAKSSLLALQLEDWLEMDKPVNVPGTCDEYPNWRRKLTKDIEDIFAIAEINHLTQALVEARQSSI</sequence>
<evidence type="ECO:0000256" key="6">
    <source>
        <dbReference type="ARBA" id="ARBA00022679"/>
    </source>
</evidence>
<dbReference type="Pfam" id="PF21226">
    <property type="entry name" value="MalQ_N"/>
    <property type="match status" value="1"/>
</dbReference>
<evidence type="ECO:0000313" key="13">
    <source>
        <dbReference type="Proteomes" id="UP000019276"/>
    </source>
</evidence>
<comment type="similarity">
    <text evidence="2 10">Belongs to the disproportionating enzyme family.</text>
</comment>
<dbReference type="OrthoDB" id="9763489at2"/>
<evidence type="ECO:0000256" key="10">
    <source>
        <dbReference type="RuleBase" id="RU361207"/>
    </source>
</evidence>
<evidence type="ECO:0000256" key="2">
    <source>
        <dbReference type="ARBA" id="ARBA00005684"/>
    </source>
</evidence>
<evidence type="ECO:0000256" key="7">
    <source>
        <dbReference type="ARBA" id="ARBA00023277"/>
    </source>
</evidence>
<keyword evidence="6 10" id="KW-0808">Transferase</keyword>
<dbReference type="EMBL" id="ARZY01000001">
    <property type="protein sequence ID" value="EWH12315.1"/>
    <property type="molecule type" value="Genomic_DNA"/>
</dbReference>
<evidence type="ECO:0000256" key="9">
    <source>
        <dbReference type="ARBA" id="ARBA00031501"/>
    </source>
</evidence>
<dbReference type="InterPro" id="IPR048458">
    <property type="entry name" value="MalQ_N"/>
</dbReference>
<reference evidence="12 13" key="1">
    <citation type="journal article" date="2014" name="Genome Announc.">
        <title>Draft Genome Sequence of the Agar-Degrading Bacterium Catenovulum sp. Strain DS-2, Isolated from Intestines of Haliotis diversicolor.</title>
        <authorList>
            <person name="Shan D."/>
            <person name="Li X."/>
            <person name="Gu Z."/>
            <person name="Wei G."/>
            <person name="Gao Z."/>
            <person name="Shao Z."/>
        </authorList>
    </citation>
    <scope>NUCLEOTIDE SEQUENCE [LARGE SCALE GENOMIC DNA]</scope>
    <source>
        <strain evidence="12 13">DS-2</strain>
    </source>
</reference>
<proteinExistence type="inferred from homology"/>
<comment type="catalytic activity">
    <reaction evidence="1 10">
        <text>Transfers a segment of a (1-&gt;4)-alpha-D-glucan to a new position in an acceptor, which may be glucose or a (1-&gt;4)-alpha-D-glucan.</text>
        <dbReference type="EC" id="2.4.1.25"/>
    </reaction>
</comment>
<evidence type="ECO:0000256" key="8">
    <source>
        <dbReference type="ARBA" id="ARBA00031423"/>
    </source>
</evidence>
<dbReference type="GO" id="GO:0005975">
    <property type="term" value="P:carbohydrate metabolic process"/>
    <property type="evidence" value="ECO:0007669"/>
    <property type="project" value="InterPro"/>
</dbReference>
<evidence type="ECO:0000256" key="5">
    <source>
        <dbReference type="ARBA" id="ARBA00022676"/>
    </source>
</evidence>
<dbReference type="GO" id="GO:0004134">
    <property type="term" value="F:4-alpha-glucanotransferase activity"/>
    <property type="evidence" value="ECO:0007669"/>
    <property type="project" value="UniProtKB-EC"/>
</dbReference>
<gene>
    <name evidence="12" type="primary">malQ</name>
    <name evidence="12" type="ORF">DS2_01300</name>
</gene>
<dbReference type="Pfam" id="PF02446">
    <property type="entry name" value="Glyco_hydro_77"/>
    <property type="match status" value="1"/>
</dbReference>
<dbReference type="Proteomes" id="UP000019276">
    <property type="component" value="Unassembled WGS sequence"/>
</dbReference>
<keyword evidence="5 10" id="KW-0328">Glycosyltransferase</keyword>
<dbReference type="NCBIfam" id="NF008274">
    <property type="entry name" value="PRK11052.1"/>
    <property type="match status" value="1"/>
</dbReference>
<dbReference type="InterPro" id="IPR017853">
    <property type="entry name" value="GH"/>
</dbReference>
<keyword evidence="7 10" id="KW-0119">Carbohydrate metabolism</keyword>
<dbReference type="EC" id="2.4.1.25" evidence="3 10"/>
<dbReference type="PANTHER" id="PTHR32438">
    <property type="entry name" value="4-ALPHA-GLUCANOTRANSFERASE DPE1, CHLOROPLASTIC/AMYLOPLASTIC"/>
    <property type="match status" value="1"/>
</dbReference>